<dbReference type="Gene3D" id="1.20.5.1190">
    <property type="entry name" value="iswi atpase"/>
    <property type="match status" value="1"/>
</dbReference>
<proteinExistence type="inferred from homology"/>
<protein>
    <recommendedName>
        <fullName evidence="5">DUF4005 domain-containing protein</fullName>
    </recommendedName>
</protein>
<dbReference type="OMA" id="SLEAKEW"/>
<dbReference type="CDD" id="cd23767">
    <property type="entry name" value="IQCD"/>
    <property type="match status" value="1"/>
</dbReference>
<keyword evidence="7" id="KW-1185">Reference proteome</keyword>
<feature type="region of interest" description="Disordered" evidence="4">
    <location>
        <begin position="470"/>
        <end position="492"/>
    </location>
</feature>
<dbReference type="Pfam" id="PF13178">
    <property type="entry name" value="DUF4005"/>
    <property type="match status" value="1"/>
</dbReference>
<feature type="domain" description="DUF4005" evidence="5">
    <location>
        <begin position="446"/>
        <end position="515"/>
    </location>
</feature>
<evidence type="ECO:0000256" key="2">
    <source>
        <dbReference type="ARBA" id="ARBA00024341"/>
    </source>
</evidence>
<accession>A0A8T2SA28</accession>
<keyword evidence="1" id="KW-0112">Calmodulin-binding</keyword>
<evidence type="ECO:0000313" key="7">
    <source>
        <dbReference type="Proteomes" id="UP000825935"/>
    </source>
</evidence>
<dbReference type="AlphaFoldDB" id="A0A8T2SA28"/>
<dbReference type="InterPro" id="IPR000048">
    <property type="entry name" value="IQ_motif_EF-hand-BS"/>
</dbReference>
<dbReference type="OrthoDB" id="1923765at2759"/>
<dbReference type="EMBL" id="CM035426">
    <property type="protein sequence ID" value="KAH7314461.1"/>
    <property type="molecule type" value="Genomic_DNA"/>
</dbReference>
<name>A0A8T2SA28_CERRI</name>
<dbReference type="EMBL" id="CM035426">
    <property type="protein sequence ID" value="KAH7314466.1"/>
    <property type="molecule type" value="Genomic_DNA"/>
</dbReference>
<evidence type="ECO:0000256" key="3">
    <source>
        <dbReference type="ARBA" id="ARBA00024378"/>
    </source>
</evidence>
<feature type="compositionally biased region" description="Basic and acidic residues" evidence="4">
    <location>
        <begin position="357"/>
        <end position="367"/>
    </location>
</feature>
<comment type="similarity">
    <text evidence="2">Belongs to the IQD family.</text>
</comment>
<gene>
    <name evidence="6" type="ORF">KP509_21G004100</name>
</gene>
<dbReference type="PROSITE" id="PS50096">
    <property type="entry name" value="IQ"/>
    <property type="match status" value="1"/>
</dbReference>
<comment type="subunit">
    <text evidence="3">Binds to multiple calmodulin (CaM) in the presence of Ca(2+) and CaM-like proteins.</text>
</comment>
<feature type="region of interest" description="Disordered" evidence="4">
    <location>
        <begin position="357"/>
        <end position="416"/>
    </location>
</feature>
<dbReference type="PANTHER" id="PTHR32295:SF6">
    <property type="entry name" value="PROTEIN IQ-DOMAIN 18"/>
    <property type="match status" value="1"/>
</dbReference>
<evidence type="ECO:0000256" key="1">
    <source>
        <dbReference type="ARBA" id="ARBA00022860"/>
    </source>
</evidence>
<sequence length="527" mass="58169">MGKKSAWLNAVKKAFSLSKDTSAQQDHQNPSDSKYIFSKDGERESFALQEKKSSFKERNRWSFRRSSRALEPSGDRLHVQTGTVIRSYEDVHNKGGHTGDLSYRPSNCTFEKAYANDQNKQALAVAVATVAAAEAAVAAAQAAAQVVKLTGHTRSGRSSNVTTPLSSKLPRKNLEELAAVRIQAAFRAYLARRTLRTLKGLARLQALTQGQVGQRQATATMRCMQALVRAQAAVRGRRTLRHCDDTDVLNLPSSLLQPSWEQCESRRSTEALTDMDMKDVNEETYKHDWDHSTQTKEQIQAKELSRQEASMKRERAMAYAFSQQQMHTSGKCSSKTNDTAQMGWNWLERWIAARPWDNRRPSPRKEAACPPPSVAPFTQRQPSPLRRASAPATPAPISLRRCTTPRASSPSCPMSSTTPMIGHSYALSAARPPSNKFPATLGTHSLASSSLRDDVSIASFSGTPSYMAPTESARAKLRSHSTPKQRPAGPRRADTILRVDQTGTIPSSRKRLSFTNVYGGSGRNLLV</sequence>
<dbReference type="SMART" id="SM00015">
    <property type="entry name" value="IQ"/>
    <property type="match status" value="1"/>
</dbReference>
<dbReference type="Pfam" id="PF00612">
    <property type="entry name" value="IQ"/>
    <property type="match status" value="1"/>
</dbReference>
<dbReference type="Proteomes" id="UP000825935">
    <property type="component" value="Chromosome 21"/>
</dbReference>
<dbReference type="GO" id="GO:0005516">
    <property type="term" value="F:calmodulin binding"/>
    <property type="evidence" value="ECO:0007669"/>
    <property type="project" value="UniProtKB-KW"/>
</dbReference>
<organism evidence="6 7">
    <name type="scientific">Ceratopteris richardii</name>
    <name type="common">Triangle waterfern</name>
    <dbReference type="NCBI Taxonomy" id="49495"/>
    <lineage>
        <taxon>Eukaryota</taxon>
        <taxon>Viridiplantae</taxon>
        <taxon>Streptophyta</taxon>
        <taxon>Embryophyta</taxon>
        <taxon>Tracheophyta</taxon>
        <taxon>Polypodiopsida</taxon>
        <taxon>Polypodiidae</taxon>
        <taxon>Polypodiales</taxon>
        <taxon>Pteridineae</taxon>
        <taxon>Pteridaceae</taxon>
        <taxon>Parkerioideae</taxon>
        <taxon>Ceratopteris</taxon>
    </lineage>
</organism>
<evidence type="ECO:0000256" key="4">
    <source>
        <dbReference type="SAM" id="MobiDB-lite"/>
    </source>
</evidence>
<dbReference type="EMBL" id="CM035426">
    <property type="protein sequence ID" value="KAH7314463.1"/>
    <property type="molecule type" value="Genomic_DNA"/>
</dbReference>
<evidence type="ECO:0000259" key="5">
    <source>
        <dbReference type="Pfam" id="PF13178"/>
    </source>
</evidence>
<evidence type="ECO:0000313" key="6">
    <source>
        <dbReference type="EMBL" id="KAH7314463.1"/>
    </source>
</evidence>
<comment type="caution">
    <text evidence="6">The sequence shown here is derived from an EMBL/GenBank/DDBJ whole genome shotgun (WGS) entry which is preliminary data.</text>
</comment>
<reference evidence="6" key="1">
    <citation type="submission" date="2021-08" db="EMBL/GenBank/DDBJ databases">
        <title>WGS assembly of Ceratopteris richardii.</title>
        <authorList>
            <person name="Marchant D.B."/>
            <person name="Chen G."/>
            <person name="Jenkins J."/>
            <person name="Shu S."/>
            <person name="Leebens-Mack J."/>
            <person name="Grimwood J."/>
            <person name="Schmutz J."/>
            <person name="Soltis P."/>
            <person name="Soltis D."/>
            <person name="Chen Z.-H."/>
        </authorList>
    </citation>
    <scope>NUCLEOTIDE SEQUENCE</scope>
    <source>
        <strain evidence="6">Whitten #5841</strain>
        <tissue evidence="6">Leaf</tissue>
    </source>
</reference>
<dbReference type="InterPro" id="IPR025064">
    <property type="entry name" value="DUF4005"/>
</dbReference>
<dbReference type="PANTHER" id="PTHR32295">
    <property type="entry name" value="IQ-DOMAIN 5-RELATED"/>
    <property type="match status" value="1"/>
</dbReference>